<name>A0A939QR18_9MICO</name>
<dbReference type="Proteomes" id="UP000680132">
    <property type="component" value="Unassembled WGS sequence"/>
</dbReference>
<evidence type="ECO:0000313" key="2">
    <source>
        <dbReference type="Proteomes" id="UP000680132"/>
    </source>
</evidence>
<dbReference type="EMBL" id="JAGFOA010000008">
    <property type="protein sequence ID" value="MBO3665125.1"/>
    <property type="molecule type" value="Genomic_DNA"/>
</dbReference>
<organism evidence="1 2">
    <name type="scientific">Microbacterium stercoris</name>
    <dbReference type="NCBI Taxonomy" id="2820289"/>
    <lineage>
        <taxon>Bacteria</taxon>
        <taxon>Bacillati</taxon>
        <taxon>Actinomycetota</taxon>
        <taxon>Actinomycetes</taxon>
        <taxon>Micrococcales</taxon>
        <taxon>Microbacteriaceae</taxon>
        <taxon>Microbacterium</taxon>
    </lineage>
</organism>
<keyword evidence="2" id="KW-1185">Reference proteome</keyword>
<comment type="caution">
    <text evidence="1">The sequence shown here is derived from an EMBL/GenBank/DDBJ whole genome shotgun (WGS) entry which is preliminary data.</text>
</comment>
<proteinExistence type="predicted"/>
<evidence type="ECO:0000313" key="1">
    <source>
        <dbReference type="EMBL" id="MBO3665125.1"/>
    </source>
</evidence>
<reference evidence="1" key="1">
    <citation type="submission" date="2021-03" db="EMBL/GenBank/DDBJ databases">
        <title>Microbacterium sp. nov., a novel actinobacterium isolated from cow dung.</title>
        <authorList>
            <person name="Zhang L."/>
        </authorList>
    </citation>
    <scope>NUCLEOTIDE SEQUENCE</scope>
    <source>
        <strain evidence="1">NEAU-LLB</strain>
    </source>
</reference>
<accession>A0A939QR18</accession>
<protein>
    <submittedName>
        <fullName evidence="1">Uncharacterized protein</fullName>
    </submittedName>
</protein>
<dbReference type="AlphaFoldDB" id="A0A939QR18"/>
<gene>
    <name evidence="1" type="ORF">J5V96_16620</name>
</gene>
<sequence length="52" mass="6189">MNDIMSPSEQREFADRITDLRWERRQQRRARRRAFADFLLSIPGTALLRLGA</sequence>
<dbReference type="RefSeq" id="WP_208505536.1">
    <property type="nucleotide sequence ID" value="NZ_JAGFOA010000008.1"/>
</dbReference>